<sequence>MHGSFMVFTNKGDGRNFSRPNKRGKCLHVINFTSVLYHDENEQGN</sequence>
<reference evidence="1 2" key="1">
    <citation type="journal article" date="2020" name="G3 (Bethesda)">
        <title>Whole Genome Sequencing and Comparative Genomics of Two Nematicidal Bacillus Strains Reveals a Wide Range of Possible Virulence Factors.</title>
        <authorList>
            <person name="Susic N."/>
            <person name="Janezic S."/>
            <person name="Rupnik M."/>
            <person name="Geric Stare B."/>
        </authorList>
    </citation>
    <scope>NUCLEOTIDE SEQUENCE [LARGE SCALE GENOMIC DNA]</scope>
    <source>
        <strain evidence="1 2">I-1582</strain>
    </source>
</reference>
<evidence type="ECO:0000313" key="1">
    <source>
        <dbReference type="EMBL" id="KAF0821526.1"/>
    </source>
</evidence>
<protein>
    <submittedName>
        <fullName evidence="1">Uncharacterized protein</fullName>
    </submittedName>
</protein>
<name>A0A800MSE7_CYTFI</name>
<organism evidence="1 2">
    <name type="scientific">Cytobacillus firmus</name>
    <name type="common">Bacillus firmus</name>
    <dbReference type="NCBI Taxonomy" id="1399"/>
    <lineage>
        <taxon>Bacteria</taxon>
        <taxon>Bacillati</taxon>
        <taxon>Bacillota</taxon>
        <taxon>Bacilli</taxon>
        <taxon>Bacillales</taxon>
        <taxon>Bacillaceae</taxon>
        <taxon>Cytobacillus</taxon>
    </lineage>
</organism>
<evidence type="ECO:0000313" key="2">
    <source>
        <dbReference type="Proteomes" id="UP000465778"/>
    </source>
</evidence>
<accession>A0A800MSE7</accession>
<dbReference type="AlphaFoldDB" id="A0A800MSE7"/>
<comment type="caution">
    <text evidence="1">The sequence shown here is derived from an EMBL/GenBank/DDBJ whole genome shotgun (WGS) entry which is preliminary data.</text>
</comment>
<dbReference type="EMBL" id="VDEM01000100">
    <property type="protein sequence ID" value="KAF0821526.1"/>
    <property type="molecule type" value="Genomic_DNA"/>
</dbReference>
<dbReference type="Proteomes" id="UP000465778">
    <property type="component" value="Unassembled WGS sequence"/>
</dbReference>
<proteinExistence type="predicted"/>
<gene>
    <name evidence="1" type="ORF">KIS1582_4744</name>
</gene>